<dbReference type="Gene3D" id="3.30.2010.10">
    <property type="entry name" value="Metalloproteases ('zincins'), catalytic domain"/>
    <property type="match status" value="1"/>
</dbReference>
<evidence type="ECO:0000259" key="1">
    <source>
        <dbReference type="Pfam" id="PF01863"/>
    </source>
</evidence>
<evidence type="ECO:0000313" key="2">
    <source>
        <dbReference type="EMBL" id="MEC5386000.1"/>
    </source>
</evidence>
<reference evidence="2 3" key="1">
    <citation type="submission" date="2024-01" db="EMBL/GenBank/DDBJ databases">
        <title>Uliginosibacterium soil sp. nov.</title>
        <authorList>
            <person name="Lv Y."/>
        </authorList>
    </citation>
    <scope>NUCLEOTIDE SEQUENCE [LARGE SCALE GENOMIC DNA]</scope>
    <source>
        <strain evidence="2 3">H3</strain>
    </source>
</reference>
<sequence>MARKYNPAMSAPPSATRYISGYSPQLIAQTEASIASGQLGPALLKRYPEAHEVRNERALHAYVTDLKNRYQRNAPPLSHISYDNRLHVIRNALGTHTTVSRVQGTKLKSKREIRIASVFRTIPKEFLRMIVVHELAHLREREHDKAFYQLCCHMEPDYHQLEFELRAYLCWLETTGEALWE</sequence>
<comment type="caution">
    <text evidence="2">The sequence shown here is derived from an EMBL/GenBank/DDBJ whole genome shotgun (WGS) entry which is preliminary data.</text>
</comment>
<dbReference type="InterPro" id="IPR002725">
    <property type="entry name" value="YgjP-like_metallopeptidase"/>
</dbReference>
<accession>A0ABU6K431</accession>
<name>A0ABU6K431_9RHOO</name>
<organism evidence="2 3">
    <name type="scientific">Uliginosibacterium silvisoli</name>
    <dbReference type="NCBI Taxonomy" id="3114758"/>
    <lineage>
        <taxon>Bacteria</taxon>
        <taxon>Pseudomonadati</taxon>
        <taxon>Pseudomonadota</taxon>
        <taxon>Betaproteobacteria</taxon>
        <taxon>Rhodocyclales</taxon>
        <taxon>Zoogloeaceae</taxon>
        <taxon>Uliginosibacterium</taxon>
    </lineage>
</organism>
<evidence type="ECO:0000313" key="3">
    <source>
        <dbReference type="Proteomes" id="UP001331561"/>
    </source>
</evidence>
<proteinExistence type="predicted"/>
<dbReference type="Pfam" id="PF01863">
    <property type="entry name" value="YgjP-like"/>
    <property type="match status" value="1"/>
</dbReference>
<dbReference type="PANTHER" id="PTHR30399">
    <property type="entry name" value="UNCHARACTERIZED PROTEIN YGJP"/>
    <property type="match status" value="1"/>
</dbReference>
<dbReference type="CDD" id="cd07344">
    <property type="entry name" value="M48_yhfN_like"/>
    <property type="match status" value="1"/>
</dbReference>
<dbReference type="Proteomes" id="UP001331561">
    <property type="component" value="Unassembled WGS sequence"/>
</dbReference>
<dbReference type="EMBL" id="JAYXHS010000002">
    <property type="protein sequence ID" value="MEC5386000.1"/>
    <property type="molecule type" value="Genomic_DNA"/>
</dbReference>
<dbReference type="RefSeq" id="WP_327598981.1">
    <property type="nucleotide sequence ID" value="NZ_JAYXHS010000002.1"/>
</dbReference>
<dbReference type="PANTHER" id="PTHR30399:SF1">
    <property type="entry name" value="UTP PYROPHOSPHATASE"/>
    <property type="match status" value="1"/>
</dbReference>
<dbReference type="InterPro" id="IPR053136">
    <property type="entry name" value="UTP_pyrophosphatase-like"/>
</dbReference>
<keyword evidence="3" id="KW-1185">Reference proteome</keyword>
<gene>
    <name evidence="2" type="ORF">VVD49_09705</name>
</gene>
<feature type="domain" description="YgjP-like metallopeptidase" evidence="1">
    <location>
        <begin position="106"/>
        <end position="167"/>
    </location>
</feature>
<protein>
    <submittedName>
        <fullName evidence="2">YgjP-like metallopeptidase domain-containing protein</fullName>
    </submittedName>
</protein>